<dbReference type="InterPro" id="IPR029063">
    <property type="entry name" value="SAM-dependent_MTases_sf"/>
</dbReference>
<accession>A0A839HTY7</accession>
<dbReference type="GO" id="GO:0032259">
    <property type="term" value="P:methylation"/>
    <property type="evidence" value="ECO:0007669"/>
    <property type="project" value="UniProtKB-KW"/>
</dbReference>
<protein>
    <submittedName>
        <fullName evidence="1">Class I SAM-dependent methyltransferase</fullName>
    </submittedName>
</protein>
<name>A0A839HTY7_9BURK</name>
<dbReference type="PANTHER" id="PTHR43591">
    <property type="entry name" value="METHYLTRANSFERASE"/>
    <property type="match status" value="1"/>
</dbReference>
<gene>
    <name evidence="1" type="ORF">H4F90_14990</name>
</gene>
<dbReference type="PANTHER" id="PTHR43591:SF110">
    <property type="entry name" value="RHODANESE DOMAIN-CONTAINING PROTEIN"/>
    <property type="match status" value="1"/>
</dbReference>
<organism evidence="1 2">
    <name type="scientific">Aquariibacter albus</name>
    <dbReference type="NCBI Taxonomy" id="2759899"/>
    <lineage>
        <taxon>Bacteria</taxon>
        <taxon>Pseudomonadati</taxon>
        <taxon>Pseudomonadota</taxon>
        <taxon>Betaproteobacteria</taxon>
        <taxon>Burkholderiales</taxon>
        <taxon>Sphaerotilaceae</taxon>
        <taxon>Aquariibacter</taxon>
    </lineage>
</organism>
<dbReference type="Proteomes" id="UP000586093">
    <property type="component" value="Unassembled WGS sequence"/>
</dbReference>
<dbReference type="EMBL" id="JACIVI010000008">
    <property type="protein sequence ID" value="MBB1163278.1"/>
    <property type="molecule type" value="Genomic_DNA"/>
</dbReference>
<dbReference type="Pfam" id="PF13489">
    <property type="entry name" value="Methyltransf_23"/>
    <property type="match status" value="1"/>
</dbReference>
<evidence type="ECO:0000313" key="1">
    <source>
        <dbReference type="EMBL" id="MBB1163278.1"/>
    </source>
</evidence>
<keyword evidence="1" id="KW-0808">Transferase</keyword>
<sequence>MNTTATTMTATTSGAVSCRVCDSTETHWLCDTHNTHSKTVTLDHYRCRSCGSVFVGNQVDHEELAVAYGTLDSDTYYAEIGEENTRKMLDSIADLKALGLQKAKLIDIGTGDGMFVPLLRDAGFDDISVHEIEGCDLSKVKPLVKAVYQDHDYSTLPDASFDVVTLLDVAEHVMKPQVLIDTALRVLKPGGVLYLHTPVVTRTDRFMHVLQRTPGLGKIGRMWQSGRTSIFHLQNYTADSLELVARRAGFPDVKVIVKNELSWPVSRYIQVYLLKRLRLPKPFAVFFLPIFYPLLGSNFFNANKGIVTARKAG</sequence>
<dbReference type="Gene3D" id="3.40.50.150">
    <property type="entry name" value="Vaccinia Virus protein VP39"/>
    <property type="match status" value="1"/>
</dbReference>
<keyword evidence="1" id="KW-0489">Methyltransferase</keyword>
<keyword evidence="2" id="KW-1185">Reference proteome</keyword>
<dbReference type="AlphaFoldDB" id="A0A839HTY7"/>
<dbReference type="GO" id="GO:0008168">
    <property type="term" value="F:methyltransferase activity"/>
    <property type="evidence" value="ECO:0007669"/>
    <property type="project" value="UniProtKB-KW"/>
</dbReference>
<reference evidence="1 2" key="1">
    <citation type="submission" date="2020-08" db="EMBL/GenBank/DDBJ databases">
        <title>Aquariorum lacteus gen. nov., sp. nov., a new member of the family Comamonadaceae, isolated from freshwater aquarium.</title>
        <authorList>
            <person name="Chun S.-J."/>
        </authorList>
    </citation>
    <scope>NUCLEOTIDE SEQUENCE [LARGE SCALE GENOMIC DNA]</scope>
    <source>
        <strain evidence="1 2">SJAQ100</strain>
    </source>
</reference>
<dbReference type="SUPFAM" id="SSF53335">
    <property type="entry name" value="S-adenosyl-L-methionine-dependent methyltransferases"/>
    <property type="match status" value="1"/>
</dbReference>
<proteinExistence type="predicted"/>
<dbReference type="CDD" id="cd02440">
    <property type="entry name" value="AdoMet_MTases"/>
    <property type="match status" value="1"/>
</dbReference>
<evidence type="ECO:0000313" key="2">
    <source>
        <dbReference type="Proteomes" id="UP000586093"/>
    </source>
</evidence>
<comment type="caution">
    <text evidence="1">The sequence shown here is derived from an EMBL/GenBank/DDBJ whole genome shotgun (WGS) entry which is preliminary data.</text>
</comment>
<dbReference type="RefSeq" id="WP_182666052.1">
    <property type="nucleotide sequence ID" value="NZ_JACIVI010000008.1"/>
</dbReference>